<gene>
    <name evidence="1" type="ORF">K435DRAFT_126618</name>
</gene>
<evidence type="ECO:0000313" key="1">
    <source>
        <dbReference type="EMBL" id="THU95515.1"/>
    </source>
</evidence>
<organism evidence="1 2">
    <name type="scientific">Dendrothele bispora (strain CBS 962.96)</name>
    <dbReference type="NCBI Taxonomy" id="1314807"/>
    <lineage>
        <taxon>Eukaryota</taxon>
        <taxon>Fungi</taxon>
        <taxon>Dikarya</taxon>
        <taxon>Basidiomycota</taxon>
        <taxon>Agaricomycotina</taxon>
        <taxon>Agaricomycetes</taxon>
        <taxon>Agaricomycetidae</taxon>
        <taxon>Agaricales</taxon>
        <taxon>Agaricales incertae sedis</taxon>
        <taxon>Dendrothele</taxon>
    </lineage>
</organism>
<accession>A0A4V4HFM5</accession>
<sequence>MLLRKAYVSVSSKTIILSTSCVLMTTSMIPLLTSCPCLAQLHLSNCQFTIVTQLRLYHEVYIFSSYSSISSRYSGFSLHPLQHAICLIPSSEGLSSEVKVNHEMTAFSYVNIALISISRILAESSRRQTRCHIIRTRYQKRWIVGCWS</sequence>
<protein>
    <submittedName>
        <fullName evidence="1">Uncharacterized protein</fullName>
    </submittedName>
</protein>
<evidence type="ECO:0000313" key="2">
    <source>
        <dbReference type="Proteomes" id="UP000297245"/>
    </source>
</evidence>
<dbReference type="PROSITE" id="PS51257">
    <property type="entry name" value="PROKAR_LIPOPROTEIN"/>
    <property type="match status" value="1"/>
</dbReference>
<reference evidence="1 2" key="1">
    <citation type="journal article" date="2019" name="Nat. Ecol. Evol.">
        <title>Megaphylogeny resolves global patterns of mushroom evolution.</title>
        <authorList>
            <person name="Varga T."/>
            <person name="Krizsan K."/>
            <person name="Foldi C."/>
            <person name="Dima B."/>
            <person name="Sanchez-Garcia M."/>
            <person name="Sanchez-Ramirez S."/>
            <person name="Szollosi G.J."/>
            <person name="Szarkandi J.G."/>
            <person name="Papp V."/>
            <person name="Albert L."/>
            <person name="Andreopoulos W."/>
            <person name="Angelini C."/>
            <person name="Antonin V."/>
            <person name="Barry K.W."/>
            <person name="Bougher N.L."/>
            <person name="Buchanan P."/>
            <person name="Buyck B."/>
            <person name="Bense V."/>
            <person name="Catcheside P."/>
            <person name="Chovatia M."/>
            <person name="Cooper J."/>
            <person name="Damon W."/>
            <person name="Desjardin D."/>
            <person name="Finy P."/>
            <person name="Geml J."/>
            <person name="Haridas S."/>
            <person name="Hughes K."/>
            <person name="Justo A."/>
            <person name="Karasinski D."/>
            <person name="Kautmanova I."/>
            <person name="Kiss B."/>
            <person name="Kocsube S."/>
            <person name="Kotiranta H."/>
            <person name="LaButti K.M."/>
            <person name="Lechner B.E."/>
            <person name="Liimatainen K."/>
            <person name="Lipzen A."/>
            <person name="Lukacs Z."/>
            <person name="Mihaltcheva S."/>
            <person name="Morgado L.N."/>
            <person name="Niskanen T."/>
            <person name="Noordeloos M.E."/>
            <person name="Ohm R.A."/>
            <person name="Ortiz-Santana B."/>
            <person name="Ovrebo C."/>
            <person name="Racz N."/>
            <person name="Riley R."/>
            <person name="Savchenko A."/>
            <person name="Shiryaev A."/>
            <person name="Soop K."/>
            <person name="Spirin V."/>
            <person name="Szebenyi C."/>
            <person name="Tomsovsky M."/>
            <person name="Tulloss R.E."/>
            <person name="Uehling J."/>
            <person name="Grigoriev I.V."/>
            <person name="Vagvolgyi C."/>
            <person name="Papp T."/>
            <person name="Martin F.M."/>
            <person name="Miettinen O."/>
            <person name="Hibbett D.S."/>
            <person name="Nagy L.G."/>
        </authorList>
    </citation>
    <scope>NUCLEOTIDE SEQUENCE [LARGE SCALE GENOMIC DNA]</scope>
    <source>
        <strain evidence="1 2">CBS 962.96</strain>
    </source>
</reference>
<dbReference type="Proteomes" id="UP000297245">
    <property type="component" value="Unassembled WGS sequence"/>
</dbReference>
<keyword evidence="2" id="KW-1185">Reference proteome</keyword>
<name>A0A4V4HFM5_DENBC</name>
<dbReference type="EMBL" id="ML179198">
    <property type="protein sequence ID" value="THU95515.1"/>
    <property type="molecule type" value="Genomic_DNA"/>
</dbReference>
<dbReference type="AlphaFoldDB" id="A0A4V4HFM5"/>
<proteinExistence type="predicted"/>